<dbReference type="SUPFAM" id="SSF52980">
    <property type="entry name" value="Restriction endonuclease-like"/>
    <property type="match status" value="1"/>
</dbReference>
<feature type="domain" description="Restriction system protein Mrr-like N-terminal" evidence="2">
    <location>
        <begin position="6"/>
        <end position="91"/>
    </location>
</feature>
<name>A0ABT5X6J4_9EURY</name>
<feature type="domain" description="Restriction endonuclease type IV Mrr" evidence="1">
    <location>
        <begin position="160"/>
        <end position="278"/>
    </location>
</feature>
<dbReference type="Pfam" id="PF04471">
    <property type="entry name" value="Mrr_cat"/>
    <property type="match status" value="1"/>
</dbReference>
<protein>
    <submittedName>
        <fullName evidence="3">Restriction endonuclease</fullName>
    </submittedName>
</protein>
<dbReference type="InterPro" id="IPR025745">
    <property type="entry name" value="Mrr-like_N_dom"/>
</dbReference>
<comment type="caution">
    <text evidence="3">The sequence shown here is derived from an EMBL/GenBank/DDBJ whole genome shotgun (WGS) entry which is preliminary data.</text>
</comment>
<sequence>MAVPDFQSVMLPLLKILGDGEEHRLHEVILTLADQFDLTDEERRELLPSGRQAKLTNRVGWARTYMKKAGLLESTGRGKFRINDRGLAILKENPLEINVKFLEQFPEFLEFRDGSTSDANSDLKDEAADNIKTPEEILEAGYQNLRGDLAQDLLDRIMGCSPEFFEKLVVDLLVAMGYGGSRKDAGEAVGRSGDGGIDGIIKEDKLGLDAVYIQAKRWEGTVGRPAVQAFAGSLMGNRAGKGVFITTSQFTREASDYVKGIQQPKIVLIGGEELAQFMIDHDIGVADVATYRVKRVDLDYFGEE</sequence>
<dbReference type="PANTHER" id="PTHR30015">
    <property type="entry name" value="MRR RESTRICTION SYSTEM PROTEIN"/>
    <property type="match status" value="1"/>
</dbReference>
<dbReference type="InterPro" id="IPR011335">
    <property type="entry name" value="Restrct_endonuc-II-like"/>
</dbReference>
<dbReference type="Gene3D" id="3.40.1350.10">
    <property type="match status" value="1"/>
</dbReference>
<keyword evidence="3" id="KW-0540">Nuclease</keyword>
<dbReference type="RefSeq" id="WP_316966050.1">
    <property type="nucleotide sequence ID" value="NZ_JARFPK010000010.1"/>
</dbReference>
<keyword evidence="3" id="KW-0255">Endonuclease</keyword>
<dbReference type="Pfam" id="PF14338">
    <property type="entry name" value="Mrr_N"/>
    <property type="match status" value="1"/>
</dbReference>
<evidence type="ECO:0000313" key="3">
    <source>
        <dbReference type="EMBL" id="MDF0590302.1"/>
    </source>
</evidence>
<proteinExistence type="predicted"/>
<dbReference type="InterPro" id="IPR011856">
    <property type="entry name" value="tRNA_endonuc-like_dom_sf"/>
</dbReference>
<evidence type="ECO:0000313" key="4">
    <source>
        <dbReference type="Proteomes" id="UP001220010"/>
    </source>
</evidence>
<gene>
    <name evidence="3" type="ORF">P0O15_03835</name>
</gene>
<dbReference type="GO" id="GO:0004519">
    <property type="term" value="F:endonuclease activity"/>
    <property type="evidence" value="ECO:0007669"/>
    <property type="project" value="UniProtKB-KW"/>
</dbReference>
<accession>A0ABT5X6J4</accession>
<dbReference type="Proteomes" id="UP001220010">
    <property type="component" value="Unassembled WGS sequence"/>
</dbReference>
<evidence type="ECO:0000259" key="2">
    <source>
        <dbReference type="Pfam" id="PF14338"/>
    </source>
</evidence>
<dbReference type="PANTHER" id="PTHR30015:SF7">
    <property type="entry name" value="TYPE IV METHYL-DIRECTED RESTRICTION ENZYME ECOKMRR"/>
    <property type="match status" value="1"/>
</dbReference>
<evidence type="ECO:0000259" key="1">
    <source>
        <dbReference type="Pfam" id="PF04471"/>
    </source>
</evidence>
<keyword evidence="4" id="KW-1185">Reference proteome</keyword>
<dbReference type="InterPro" id="IPR007560">
    <property type="entry name" value="Restrct_endonuc_IV_Mrr"/>
</dbReference>
<organism evidence="3 4">
    <name type="scientific">Candidatus Methanocrinis natronophilus</name>
    <dbReference type="NCBI Taxonomy" id="3033396"/>
    <lineage>
        <taxon>Archaea</taxon>
        <taxon>Methanobacteriati</taxon>
        <taxon>Methanobacteriota</taxon>
        <taxon>Stenosarchaea group</taxon>
        <taxon>Methanomicrobia</taxon>
        <taxon>Methanotrichales</taxon>
        <taxon>Methanotrichaceae</taxon>
        <taxon>Methanocrinis</taxon>
    </lineage>
</organism>
<reference evidence="3 4" key="1">
    <citation type="submission" date="2023-03" db="EMBL/GenBank/DDBJ databases">
        <title>WGS of Methanotrichaceae archaeon Mx.</title>
        <authorList>
            <person name="Sorokin D.Y."/>
            <person name="Merkel A.Y."/>
        </authorList>
    </citation>
    <scope>NUCLEOTIDE SEQUENCE [LARGE SCALE GENOMIC DNA]</scope>
    <source>
        <strain evidence="3 4">Mx</strain>
    </source>
</reference>
<dbReference type="InterPro" id="IPR052906">
    <property type="entry name" value="Type_IV_Methyl-Rstrct_Enzyme"/>
</dbReference>
<dbReference type="EMBL" id="JARFPK010000010">
    <property type="protein sequence ID" value="MDF0590302.1"/>
    <property type="molecule type" value="Genomic_DNA"/>
</dbReference>
<keyword evidence="3" id="KW-0378">Hydrolase</keyword>